<dbReference type="InterPro" id="IPR050674">
    <property type="entry name" value="Msh_Homeobox_Regulators"/>
</dbReference>
<evidence type="ECO:0000313" key="11">
    <source>
        <dbReference type="Proteomes" id="UP000515163"/>
    </source>
</evidence>
<feature type="domain" description="Homeobox" evidence="10">
    <location>
        <begin position="100"/>
        <end position="160"/>
    </location>
</feature>
<evidence type="ECO:0000256" key="6">
    <source>
        <dbReference type="ARBA" id="ARBA00038425"/>
    </source>
</evidence>
<comment type="similarity">
    <text evidence="6">Belongs to the Msh homeobox family.</text>
</comment>
<dbReference type="CDD" id="cd00086">
    <property type="entry name" value="homeodomain"/>
    <property type="match status" value="1"/>
</dbReference>
<evidence type="ECO:0000259" key="10">
    <source>
        <dbReference type="PROSITE" id="PS50071"/>
    </source>
</evidence>
<comment type="subcellular location">
    <subcellularLocation>
        <location evidence="1 7 8">Nucleus</location>
    </subcellularLocation>
</comment>
<evidence type="ECO:0000256" key="5">
    <source>
        <dbReference type="ARBA" id="ARBA00023242"/>
    </source>
</evidence>
<sequence>METKKDRSQSEPSTKRILSFSIESILKKDTRKTSNVLKPSRLKSGCTTNVCAPSLPTDDREKPTSPHNGSIVTDLPWLSYTRYSPPKLPRAKRRKSIKRKSSGNPRVPFSTSQLMTLEHKYLEARYLSGSEVTDLSTALSLSEHRVKIWFQNRRAREKKSHNSGWNGNDDGISFANPVTGGKCFMPGWFGTI</sequence>
<dbReference type="PROSITE" id="PS00027">
    <property type="entry name" value="HOMEOBOX_1"/>
    <property type="match status" value="1"/>
</dbReference>
<keyword evidence="2" id="KW-0217">Developmental protein</keyword>
<dbReference type="PANTHER" id="PTHR24338:SF0">
    <property type="entry name" value="MUSCLE SEGMENTATION HOMEOBOX"/>
    <property type="match status" value="1"/>
</dbReference>
<dbReference type="KEGG" id="aten:116286792"/>
<gene>
    <name evidence="12" type="primary">LOC116286792</name>
</gene>
<dbReference type="GO" id="GO:0000977">
    <property type="term" value="F:RNA polymerase II transcription regulatory region sequence-specific DNA binding"/>
    <property type="evidence" value="ECO:0007669"/>
    <property type="project" value="TreeGrafter"/>
</dbReference>
<dbReference type="RefSeq" id="XP_031549233.1">
    <property type="nucleotide sequence ID" value="XM_031693373.1"/>
</dbReference>
<feature type="region of interest" description="Disordered" evidence="9">
    <location>
        <begin position="86"/>
        <end position="109"/>
    </location>
</feature>
<dbReference type="InterPro" id="IPR009057">
    <property type="entry name" value="Homeodomain-like_sf"/>
</dbReference>
<evidence type="ECO:0000256" key="9">
    <source>
        <dbReference type="SAM" id="MobiDB-lite"/>
    </source>
</evidence>
<dbReference type="PROSITE" id="PS50071">
    <property type="entry name" value="HOMEOBOX_2"/>
    <property type="match status" value="1"/>
</dbReference>
<dbReference type="Pfam" id="PF00046">
    <property type="entry name" value="Homeodomain"/>
    <property type="match status" value="1"/>
</dbReference>
<dbReference type="OrthoDB" id="1867783at2759"/>
<dbReference type="InterPro" id="IPR001356">
    <property type="entry name" value="HD"/>
</dbReference>
<keyword evidence="4 7" id="KW-0371">Homeobox</keyword>
<evidence type="ECO:0000256" key="1">
    <source>
        <dbReference type="ARBA" id="ARBA00004123"/>
    </source>
</evidence>
<feature type="compositionally biased region" description="Basic residues" evidence="9">
    <location>
        <begin position="89"/>
        <end position="101"/>
    </location>
</feature>
<name>A0A6P8H0M0_ACTTE</name>
<accession>A0A6P8H0M0</accession>
<keyword evidence="3 7" id="KW-0238">DNA-binding</keyword>
<reference evidence="12" key="1">
    <citation type="submission" date="2025-08" db="UniProtKB">
        <authorList>
            <consortium name="RefSeq"/>
        </authorList>
    </citation>
    <scope>IDENTIFICATION</scope>
    <source>
        <tissue evidence="12">Tentacle</tissue>
    </source>
</reference>
<dbReference type="InParanoid" id="A0A6P8H0M0"/>
<keyword evidence="5 7" id="KW-0539">Nucleus</keyword>
<dbReference type="GO" id="GO:0048598">
    <property type="term" value="P:embryonic morphogenesis"/>
    <property type="evidence" value="ECO:0007669"/>
    <property type="project" value="TreeGrafter"/>
</dbReference>
<dbReference type="Proteomes" id="UP000515163">
    <property type="component" value="Unplaced"/>
</dbReference>
<evidence type="ECO:0000256" key="7">
    <source>
        <dbReference type="PROSITE-ProRule" id="PRU00108"/>
    </source>
</evidence>
<dbReference type="Gene3D" id="1.10.10.60">
    <property type="entry name" value="Homeodomain-like"/>
    <property type="match status" value="1"/>
</dbReference>
<proteinExistence type="inferred from homology"/>
<dbReference type="GeneID" id="116286792"/>
<dbReference type="GO" id="GO:0000981">
    <property type="term" value="F:DNA-binding transcription factor activity, RNA polymerase II-specific"/>
    <property type="evidence" value="ECO:0007669"/>
    <property type="project" value="InterPro"/>
</dbReference>
<dbReference type="AlphaFoldDB" id="A0A6P8H0M0"/>
<evidence type="ECO:0000313" key="12">
    <source>
        <dbReference type="RefSeq" id="XP_031549233.1"/>
    </source>
</evidence>
<evidence type="ECO:0000256" key="4">
    <source>
        <dbReference type="ARBA" id="ARBA00023155"/>
    </source>
</evidence>
<dbReference type="GO" id="GO:0005634">
    <property type="term" value="C:nucleus"/>
    <property type="evidence" value="ECO:0007669"/>
    <property type="project" value="UniProtKB-SubCell"/>
</dbReference>
<dbReference type="SMART" id="SM00389">
    <property type="entry name" value="HOX"/>
    <property type="match status" value="1"/>
</dbReference>
<dbReference type="SUPFAM" id="SSF46689">
    <property type="entry name" value="Homeodomain-like"/>
    <property type="match status" value="1"/>
</dbReference>
<protein>
    <submittedName>
        <fullName evidence="12">Homeobox protein MSX-1-like</fullName>
    </submittedName>
</protein>
<keyword evidence="11" id="KW-1185">Reference proteome</keyword>
<feature type="region of interest" description="Disordered" evidence="9">
    <location>
        <begin position="30"/>
        <end position="71"/>
    </location>
</feature>
<organism evidence="11 12">
    <name type="scientific">Actinia tenebrosa</name>
    <name type="common">Australian red waratah sea anemone</name>
    <dbReference type="NCBI Taxonomy" id="6105"/>
    <lineage>
        <taxon>Eukaryota</taxon>
        <taxon>Metazoa</taxon>
        <taxon>Cnidaria</taxon>
        <taxon>Anthozoa</taxon>
        <taxon>Hexacorallia</taxon>
        <taxon>Actiniaria</taxon>
        <taxon>Actiniidae</taxon>
        <taxon>Actinia</taxon>
    </lineage>
</organism>
<evidence type="ECO:0000256" key="8">
    <source>
        <dbReference type="RuleBase" id="RU000682"/>
    </source>
</evidence>
<evidence type="ECO:0000256" key="3">
    <source>
        <dbReference type="ARBA" id="ARBA00023125"/>
    </source>
</evidence>
<dbReference type="InterPro" id="IPR017970">
    <property type="entry name" value="Homeobox_CS"/>
</dbReference>
<dbReference type="PANTHER" id="PTHR24338">
    <property type="entry name" value="HOMEOBOX PROTEIN MSX"/>
    <property type="match status" value="1"/>
</dbReference>
<feature type="DNA-binding region" description="Homeobox" evidence="7">
    <location>
        <begin position="102"/>
        <end position="161"/>
    </location>
</feature>
<evidence type="ECO:0000256" key="2">
    <source>
        <dbReference type="ARBA" id="ARBA00022473"/>
    </source>
</evidence>